<name>A0ABW5LWR1_9BACT</name>
<reference evidence="3" key="1">
    <citation type="journal article" date="2019" name="Int. J. Syst. Evol. Microbiol.">
        <title>The Global Catalogue of Microorganisms (GCM) 10K type strain sequencing project: providing services to taxonomists for standard genome sequencing and annotation.</title>
        <authorList>
            <consortium name="The Broad Institute Genomics Platform"/>
            <consortium name="The Broad Institute Genome Sequencing Center for Infectious Disease"/>
            <person name="Wu L."/>
            <person name="Ma J."/>
        </authorList>
    </citation>
    <scope>NUCLEOTIDE SEQUENCE [LARGE SCALE GENOMIC DNA]</scope>
    <source>
        <strain evidence="3">KCTC 42805</strain>
    </source>
</reference>
<keyword evidence="1" id="KW-0472">Membrane</keyword>
<accession>A0ABW5LWR1</accession>
<keyword evidence="1" id="KW-1133">Transmembrane helix</keyword>
<dbReference type="Proteomes" id="UP001597469">
    <property type="component" value="Unassembled WGS sequence"/>
</dbReference>
<evidence type="ECO:0000256" key="1">
    <source>
        <dbReference type="SAM" id="Phobius"/>
    </source>
</evidence>
<dbReference type="Pfam" id="PF02405">
    <property type="entry name" value="MlaE"/>
    <property type="match status" value="1"/>
</dbReference>
<keyword evidence="3" id="KW-1185">Reference proteome</keyword>
<dbReference type="PANTHER" id="PTHR30188:SF4">
    <property type="entry name" value="PROTEIN TRIGALACTOSYLDIACYLGLYCEROL 1, CHLOROPLASTIC"/>
    <property type="match status" value="1"/>
</dbReference>
<comment type="caution">
    <text evidence="2">The sequence shown here is derived from an EMBL/GenBank/DDBJ whole genome shotgun (WGS) entry which is preliminary data.</text>
</comment>
<feature type="transmembrane region" description="Helical" evidence="1">
    <location>
        <begin position="60"/>
        <end position="79"/>
    </location>
</feature>
<dbReference type="InterPro" id="IPR030802">
    <property type="entry name" value="Permease_MalE"/>
</dbReference>
<sequence>MQSDTTKTTENEASRPVVSRRMDKLFIDLADVLAFVVRFFREMLLPPYEFREIIRQCYEVGYRSLLLISTTGFITGIVFTNQSRPSLSEFGATSWLPSLIAIAIVRALGPLVTALIAAGKVGSSIGAELGSMNVTEQIDAMEVSGTDPFKFLVVSRVLATSFTIPILTMYTIFVALIGAYINVNQNEQTSFTSYIQEVFGAITYLDIFASVLKSIVFGFTIGMVGCYKGYHSSKGTEGVGKAANAAVVTSMFLVFIEELISLQIVAAIRGS</sequence>
<organism evidence="2 3">
    <name type="scientific">Spirosoma soli</name>
    <dbReference type="NCBI Taxonomy" id="1770529"/>
    <lineage>
        <taxon>Bacteria</taxon>
        <taxon>Pseudomonadati</taxon>
        <taxon>Bacteroidota</taxon>
        <taxon>Cytophagia</taxon>
        <taxon>Cytophagales</taxon>
        <taxon>Cytophagaceae</taxon>
        <taxon>Spirosoma</taxon>
    </lineage>
</organism>
<feature type="transmembrane region" description="Helical" evidence="1">
    <location>
        <begin position="157"/>
        <end position="181"/>
    </location>
</feature>
<proteinExistence type="predicted"/>
<feature type="transmembrane region" description="Helical" evidence="1">
    <location>
        <begin position="99"/>
        <end position="118"/>
    </location>
</feature>
<keyword evidence="1" id="KW-0812">Transmembrane</keyword>
<gene>
    <name evidence="2" type="ORF">ACFSUS_01250</name>
</gene>
<dbReference type="PANTHER" id="PTHR30188">
    <property type="entry name" value="ABC TRANSPORTER PERMEASE PROTEIN-RELATED"/>
    <property type="match status" value="1"/>
</dbReference>
<protein>
    <submittedName>
        <fullName evidence="2">MlaE family ABC transporter permease</fullName>
    </submittedName>
</protein>
<dbReference type="RefSeq" id="WP_381517958.1">
    <property type="nucleotide sequence ID" value="NZ_JBHULN010000001.1"/>
</dbReference>
<evidence type="ECO:0000313" key="3">
    <source>
        <dbReference type="Proteomes" id="UP001597469"/>
    </source>
</evidence>
<evidence type="ECO:0000313" key="2">
    <source>
        <dbReference type="EMBL" id="MFD2569238.1"/>
    </source>
</evidence>
<feature type="transmembrane region" description="Helical" evidence="1">
    <location>
        <begin position="201"/>
        <end position="224"/>
    </location>
</feature>
<dbReference type="EMBL" id="JBHULN010000001">
    <property type="protein sequence ID" value="MFD2569238.1"/>
    <property type="molecule type" value="Genomic_DNA"/>
</dbReference>
<feature type="transmembrane region" description="Helical" evidence="1">
    <location>
        <begin position="245"/>
        <end position="268"/>
    </location>
</feature>